<reference evidence="1 2" key="1">
    <citation type="submission" date="2023-07" db="EMBL/GenBank/DDBJ databases">
        <title>The novel representative of Negativicutes class, Anaeroselena agilis gen. nov. sp. nov.</title>
        <authorList>
            <person name="Prokofeva M.I."/>
            <person name="Elcheninov A.G."/>
            <person name="Klyukina A."/>
            <person name="Kublanov I.V."/>
            <person name="Frolov E.N."/>
            <person name="Podosokorskaya O.A."/>
        </authorList>
    </citation>
    <scope>NUCLEOTIDE SEQUENCE [LARGE SCALE GENOMIC DNA]</scope>
    <source>
        <strain evidence="1 2">4137-cl</strain>
    </source>
</reference>
<sequence length="104" mass="12019">MIIGRMKWRITLLQPVKTPDGMGGSKTTYQPVGKVWAEFRNPNVKEIPAVGTVVGDLVRLMSIRRRTDIKRGWRVQNDGRTYDVLHTYDIDRETTVIVCREVVY</sequence>
<dbReference type="Gene3D" id="2.40.10.270">
    <property type="entry name" value="Bacteriophage SPP1 head-tail adaptor protein"/>
    <property type="match status" value="1"/>
</dbReference>
<dbReference type="EMBL" id="JAUOZS010000001">
    <property type="protein sequence ID" value="MDT8900396.1"/>
    <property type="molecule type" value="Genomic_DNA"/>
</dbReference>
<dbReference type="Proteomes" id="UP001254848">
    <property type="component" value="Unassembled WGS sequence"/>
</dbReference>
<organism evidence="1 2">
    <name type="scientific">Anaeroselena agilis</name>
    <dbReference type="NCBI Taxonomy" id="3063788"/>
    <lineage>
        <taxon>Bacteria</taxon>
        <taxon>Bacillati</taxon>
        <taxon>Bacillota</taxon>
        <taxon>Negativicutes</taxon>
        <taxon>Acetonemataceae</taxon>
        <taxon>Anaeroselena</taxon>
    </lineage>
</organism>
<accession>A0ABU3NX37</accession>
<protein>
    <submittedName>
        <fullName evidence="1">Phage head closure protein</fullName>
    </submittedName>
</protein>
<comment type="caution">
    <text evidence="1">The sequence shown here is derived from an EMBL/GenBank/DDBJ whole genome shotgun (WGS) entry which is preliminary data.</text>
</comment>
<proteinExistence type="predicted"/>
<dbReference type="Pfam" id="PF05521">
    <property type="entry name" value="Phage_HCP"/>
    <property type="match status" value="1"/>
</dbReference>
<gene>
    <name evidence="1" type="ORF">Q4T40_03960</name>
</gene>
<dbReference type="RefSeq" id="WP_413778943.1">
    <property type="nucleotide sequence ID" value="NZ_JAUOZS010000001.1"/>
</dbReference>
<name>A0ABU3NX37_9FIRM</name>
<evidence type="ECO:0000313" key="2">
    <source>
        <dbReference type="Proteomes" id="UP001254848"/>
    </source>
</evidence>
<dbReference type="InterPro" id="IPR038666">
    <property type="entry name" value="SSP1_head-tail_sf"/>
</dbReference>
<evidence type="ECO:0000313" key="1">
    <source>
        <dbReference type="EMBL" id="MDT8900396.1"/>
    </source>
</evidence>
<dbReference type="InterPro" id="IPR008767">
    <property type="entry name" value="Phage_SPP1_head-tail_adaptor"/>
</dbReference>
<dbReference type="NCBIfam" id="TIGR01563">
    <property type="entry name" value="gp16_SPP1"/>
    <property type="match status" value="1"/>
</dbReference>
<keyword evidence="2" id="KW-1185">Reference proteome</keyword>